<dbReference type="Proteomes" id="UP000239322">
    <property type="component" value="Unassembled WGS sequence"/>
</dbReference>
<dbReference type="RefSeq" id="WP_105866834.1">
    <property type="nucleotide sequence ID" value="NZ_PVLV01000007.1"/>
</dbReference>
<dbReference type="EMBL" id="PVLV01000007">
    <property type="protein sequence ID" value="PRH81068.1"/>
    <property type="molecule type" value="Genomic_DNA"/>
</dbReference>
<keyword evidence="2" id="KW-1185">Reference proteome</keyword>
<evidence type="ECO:0000313" key="2">
    <source>
        <dbReference type="Proteomes" id="UP000239322"/>
    </source>
</evidence>
<accession>A0A2S9Q358</accession>
<name>A0A2S9Q358_9ACTN</name>
<proteinExistence type="predicted"/>
<protein>
    <submittedName>
        <fullName evidence="1">Uncharacterized protein</fullName>
    </submittedName>
</protein>
<comment type="caution">
    <text evidence="1">The sequence shown here is derived from an EMBL/GenBank/DDBJ whole genome shotgun (WGS) entry which is preliminary data.</text>
</comment>
<gene>
    <name evidence="1" type="ORF">C6N75_00550</name>
</gene>
<evidence type="ECO:0000313" key="1">
    <source>
        <dbReference type="EMBL" id="PRH81068.1"/>
    </source>
</evidence>
<dbReference type="OrthoDB" id="4325152at2"/>
<reference evidence="1 2" key="1">
    <citation type="submission" date="2018-03" db="EMBL/GenBank/DDBJ databases">
        <title>Novel Streptomyces sp. from soil.</title>
        <authorList>
            <person name="Tan G.Y.A."/>
            <person name="Lee Z.Y."/>
        </authorList>
    </citation>
    <scope>NUCLEOTIDE SEQUENCE [LARGE SCALE GENOMIC DNA]</scope>
    <source>
        <strain evidence="1 2">ST5x</strain>
    </source>
</reference>
<sequence length="351" mass="39451">MSTAAESPAAPSLAALKRAVDELCALPSEQMGSSRKKHLRALQGAFERALTKHGLVPDAYDDLTSLLSGPSVTEFLRLASEGRIRGDDKTDRESDAQIRARIRAMEIIAQHTRTPFERPEMPPAPALAPVVPPVTRSLLLEHFKGQVKRDISEPFRVRFLAMYGIVLDTAASSGTLAEQHVAHLARDLSTVRIQRPRQGRMAEPPPVEEWELSPATRDALNAYLPLREQLTRRHQQERQHEQNAVKHLWVSLEHNTRQLPDGTKVTEPPGMRLRARGVQRVFFRAAEALNSEMEQLLEERGAPQIGSEVPEWSPMPTRLEPLRRAVEDELRQREEEHGGVQQVIVLRGRTA</sequence>
<organism evidence="1 2">
    <name type="scientific">Streptomyces solincola</name>
    <dbReference type="NCBI Taxonomy" id="2100817"/>
    <lineage>
        <taxon>Bacteria</taxon>
        <taxon>Bacillati</taxon>
        <taxon>Actinomycetota</taxon>
        <taxon>Actinomycetes</taxon>
        <taxon>Kitasatosporales</taxon>
        <taxon>Streptomycetaceae</taxon>
        <taxon>Streptomyces</taxon>
    </lineage>
</organism>
<dbReference type="AlphaFoldDB" id="A0A2S9Q358"/>